<organism evidence="2 3">
    <name type="scientific">Bartonella pachyuromydis</name>
    <dbReference type="NCBI Taxonomy" id="931097"/>
    <lineage>
        <taxon>Bacteria</taxon>
        <taxon>Pseudomonadati</taxon>
        <taxon>Pseudomonadota</taxon>
        <taxon>Alphaproteobacteria</taxon>
        <taxon>Hyphomicrobiales</taxon>
        <taxon>Bartonellaceae</taxon>
        <taxon>Bartonella</taxon>
    </lineage>
</organism>
<evidence type="ECO:0000313" key="3">
    <source>
        <dbReference type="Proteomes" id="UP001501699"/>
    </source>
</evidence>
<feature type="chain" id="PRO_5047084371" evidence="1">
    <location>
        <begin position="23"/>
        <end position="235"/>
    </location>
</feature>
<proteinExistence type="predicted"/>
<dbReference type="Proteomes" id="UP001501699">
    <property type="component" value="Unassembled WGS sequence"/>
</dbReference>
<sequence>MKKVIIAIAMTTILGTPNSAMAWSWGWAPAKGLFPSTPAKKEKKPTAPQHYLEIIELLKKQLEQAKKTHQSIKENPQLRAAETSYSSFFLKNPNLIYDENNDSDISASVRNILQKESASTSIRESRNAITKRIQYATVADKAVSLKTFQDAEKRFQQISELVEKISKTADLKSIADLQAHIAGMLAMIQNETAKLQMVSHSHSAEQALISQQKKTRNMRVLNSENKEMPIIRFIR</sequence>
<dbReference type="RefSeq" id="WP_345118144.1">
    <property type="nucleotide sequence ID" value="NZ_BAABJA010000001.1"/>
</dbReference>
<dbReference type="Gene3D" id="1.20.58.430">
    <property type="entry name" value="Type IV secretion system, VirB5-domain"/>
    <property type="match status" value="1"/>
</dbReference>
<dbReference type="InterPro" id="IPR023220">
    <property type="entry name" value="T4SS_VirB5-domain"/>
</dbReference>
<accession>A0ABP8VA62</accession>
<dbReference type="InterPro" id="IPR014158">
    <property type="entry name" value="T4SS_VirB5"/>
</dbReference>
<keyword evidence="1" id="KW-0732">Signal</keyword>
<protein>
    <submittedName>
        <fullName evidence="2">P-type DNA transfer protein VirB5</fullName>
    </submittedName>
</protein>
<evidence type="ECO:0000313" key="2">
    <source>
        <dbReference type="EMBL" id="GAA4657757.1"/>
    </source>
</evidence>
<dbReference type="EMBL" id="BAABJA010000001">
    <property type="protein sequence ID" value="GAA4657757.1"/>
    <property type="molecule type" value="Genomic_DNA"/>
</dbReference>
<reference evidence="3" key="1">
    <citation type="journal article" date="2019" name="Int. J. Syst. Evol. Microbiol.">
        <title>The Global Catalogue of Microorganisms (GCM) 10K type strain sequencing project: providing services to taxonomists for standard genome sequencing and annotation.</title>
        <authorList>
            <consortium name="The Broad Institute Genomics Platform"/>
            <consortium name="The Broad Institute Genome Sequencing Center for Infectious Disease"/>
            <person name="Wu L."/>
            <person name="Ma J."/>
        </authorList>
    </citation>
    <scope>NUCLEOTIDE SEQUENCE [LARGE SCALE GENOMIC DNA]</scope>
    <source>
        <strain evidence="3">JCM 17714</strain>
    </source>
</reference>
<comment type="caution">
    <text evidence="2">The sequence shown here is derived from an EMBL/GenBank/DDBJ whole genome shotgun (WGS) entry which is preliminary data.</text>
</comment>
<gene>
    <name evidence="2" type="primary">virB5</name>
    <name evidence="2" type="ORF">GCM10023262_01020</name>
</gene>
<evidence type="ECO:0000256" key="1">
    <source>
        <dbReference type="SAM" id="SignalP"/>
    </source>
</evidence>
<dbReference type="SUPFAM" id="SSF101082">
    <property type="entry name" value="Typo IV secretion system protein TraC"/>
    <property type="match status" value="1"/>
</dbReference>
<dbReference type="CDD" id="cd14262">
    <property type="entry name" value="VirB5_like"/>
    <property type="match status" value="1"/>
</dbReference>
<name>A0ABP8VA62_9HYPH</name>
<feature type="signal peptide" evidence="1">
    <location>
        <begin position="1"/>
        <end position="22"/>
    </location>
</feature>
<dbReference type="Pfam" id="PF07996">
    <property type="entry name" value="T4SS"/>
    <property type="match status" value="1"/>
</dbReference>
<keyword evidence="3" id="KW-1185">Reference proteome</keyword>